<name>A0A2K3N551_TRIPR</name>
<comment type="caution">
    <text evidence="2">The sequence shown here is derived from an EMBL/GenBank/DDBJ whole genome shotgun (WGS) entry which is preliminary data.</text>
</comment>
<evidence type="ECO:0000256" key="1">
    <source>
        <dbReference type="SAM" id="MobiDB-lite"/>
    </source>
</evidence>
<evidence type="ECO:0000313" key="2">
    <source>
        <dbReference type="EMBL" id="PNX98185.1"/>
    </source>
</evidence>
<proteinExistence type="predicted"/>
<feature type="compositionally biased region" description="Basic and acidic residues" evidence="1">
    <location>
        <begin position="50"/>
        <end position="64"/>
    </location>
</feature>
<protein>
    <submittedName>
        <fullName evidence="2">Uncharacterized protein</fullName>
    </submittedName>
</protein>
<reference evidence="2 3" key="2">
    <citation type="journal article" date="2017" name="Front. Plant Sci.">
        <title>Gene Classification and Mining of Molecular Markers Useful in Red Clover (Trifolium pratense) Breeding.</title>
        <authorList>
            <person name="Istvanek J."/>
            <person name="Dluhosova J."/>
            <person name="Dluhos P."/>
            <person name="Patkova L."/>
            <person name="Nedelnik J."/>
            <person name="Repkova J."/>
        </authorList>
    </citation>
    <scope>NUCLEOTIDE SEQUENCE [LARGE SCALE GENOMIC DNA]</scope>
    <source>
        <strain evidence="3">cv. Tatra</strain>
        <tissue evidence="2">Young leaves</tissue>
    </source>
</reference>
<dbReference type="AlphaFoldDB" id="A0A2K3N551"/>
<sequence>MRVKRSSGLRQIECAVVGWRVVGGKVVGGKGPTAPSRLPAAVRSGDWVGSEDRVRERTRERGSD</sequence>
<gene>
    <name evidence="2" type="ORF">L195_g021427</name>
</gene>
<reference evidence="2 3" key="1">
    <citation type="journal article" date="2014" name="Am. J. Bot.">
        <title>Genome assembly and annotation for red clover (Trifolium pratense; Fabaceae).</title>
        <authorList>
            <person name="Istvanek J."/>
            <person name="Jaros M."/>
            <person name="Krenek A."/>
            <person name="Repkova J."/>
        </authorList>
    </citation>
    <scope>NUCLEOTIDE SEQUENCE [LARGE SCALE GENOMIC DNA]</scope>
    <source>
        <strain evidence="3">cv. Tatra</strain>
        <tissue evidence="2">Young leaves</tissue>
    </source>
</reference>
<evidence type="ECO:0000313" key="3">
    <source>
        <dbReference type="Proteomes" id="UP000236291"/>
    </source>
</evidence>
<accession>A0A2K3N551</accession>
<organism evidence="2 3">
    <name type="scientific">Trifolium pratense</name>
    <name type="common">Red clover</name>
    <dbReference type="NCBI Taxonomy" id="57577"/>
    <lineage>
        <taxon>Eukaryota</taxon>
        <taxon>Viridiplantae</taxon>
        <taxon>Streptophyta</taxon>
        <taxon>Embryophyta</taxon>
        <taxon>Tracheophyta</taxon>
        <taxon>Spermatophyta</taxon>
        <taxon>Magnoliopsida</taxon>
        <taxon>eudicotyledons</taxon>
        <taxon>Gunneridae</taxon>
        <taxon>Pentapetalae</taxon>
        <taxon>rosids</taxon>
        <taxon>fabids</taxon>
        <taxon>Fabales</taxon>
        <taxon>Fabaceae</taxon>
        <taxon>Papilionoideae</taxon>
        <taxon>50 kb inversion clade</taxon>
        <taxon>NPAAA clade</taxon>
        <taxon>Hologalegina</taxon>
        <taxon>IRL clade</taxon>
        <taxon>Trifolieae</taxon>
        <taxon>Trifolium</taxon>
    </lineage>
</organism>
<dbReference type="Proteomes" id="UP000236291">
    <property type="component" value="Unassembled WGS sequence"/>
</dbReference>
<feature type="region of interest" description="Disordered" evidence="1">
    <location>
        <begin position="30"/>
        <end position="64"/>
    </location>
</feature>
<dbReference type="EMBL" id="ASHM01016376">
    <property type="protein sequence ID" value="PNX98185.1"/>
    <property type="molecule type" value="Genomic_DNA"/>
</dbReference>